<evidence type="ECO:0000313" key="2">
    <source>
        <dbReference type="EMBL" id="MDQ0229987.1"/>
    </source>
</evidence>
<accession>A0ABT9ZDR5</accession>
<evidence type="ECO:0000256" key="1">
    <source>
        <dbReference type="SAM" id="Phobius"/>
    </source>
</evidence>
<keyword evidence="3" id="KW-1185">Reference proteome</keyword>
<reference evidence="2 3" key="1">
    <citation type="submission" date="2023-07" db="EMBL/GenBank/DDBJ databases">
        <title>Genomic Encyclopedia of Type Strains, Phase IV (KMG-IV): sequencing the most valuable type-strain genomes for metagenomic binning, comparative biology and taxonomic classification.</title>
        <authorList>
            <person name="Goeker M."/>
        </authorList>
    </citation>
    <scope>NUCLEOTIDE SEQUENCE [LARGE SCALE GENOMIC DNA]</scope>
    <source>
        <strain evidence="2 3">DSM 29005</strain>
    </source>
</reference>
<evidence type="ECO:0008006" key="4">
    <source>
        <dbReference type="Google" id="ProtNLM"/>
    </source>
</evidence>
<organism evidence="2 3">
    <name type="scientific">Metabacillus malikii</name>
    <dbReference type="NCBI Taxonomy" id="1504265"/>
    <lineage>
        <taxon>Bacteria</taxon>
        <taxon>Bacillati</taxon>
        <taxon>Bacillota</taxon>
        <taxon>Bacilli</taxon>
        <taxon>Bacillales</taxon>
        <taxon>Bacillaceae</taxon>
        <taxon>Metabacillus</taxon>
    </lineage>
</organism>
<name>A0ABT9ZDR5_9BACI</name>
<protein>
    <recommendedName>
        <fullName evidence="4">DUF3953 domain-containing protein</fullName>
    </recommendedName>
</protein>
<dbReference type="EMBL" id="JAUSUD010000004">
    <property type="protein sequence ID" value="MDQ0229987.1"/>
    <property type="molecule type" value="Genomic_DNA"/>
</dbReference>
<proteinExistence type="predicted"/>
<keyword evidence="1" id="KW-0812">Transmembrane</keyword>
<keyword evidence="1" id="KW-1133">Transmembrane helix</keyword>
<comment type="caution">
    <text evidence="2">The sequence shown here is derived from an EMBL/GenBank/DDBJ whole genome shotgun (WGS) entry which is preliminary data.</text>
</comment>
<dbReference type="Proteomes" id="UP001234495">
    <property type="component" value="Unassembled WGS sequence"/>
</dbReference>
<gene>
    <name evidence="2" type="ORF">J2S19_001239</name>
</gene>
<dbReference type="RefSeq" id="WP_307338600.1">
    <property type="nucleotide sequence ID" value="NZ_JAUSUD010000004.1"/>
</dbReference>
<evidence type="ECO:0000313" key="3">
    <source>
        <dbReference type="Proteomes" id="UP001234495"/>
    </source>
</evidence>
<sequence>MKLLLWAIVLIGTLYSFGHAYVLMKDKNKLGAFGMSIVGCSIFILSFLVQMK</sequence>
<feature type="transmembrane region" description="Helical" evidence="1">
    <location>
        <begin position="30"/>
        <end position="49"/>
    </location>
</feature>
<keyword evidence="1" id="KW-0472">Membrane</keyword>